<dbReference type="InterPro" id="IPR002772">
    <property type="entry name" value="Glyco_hydro_3_C"/>
</dbReference>
<keyword evidence="2 4" id="KW-0378">Hydrolase</keyword>
<dbReference type="InterPro" id="IPR036881">
    <property type="entry name" value="Glyco_hydro_3_C_sf"/>
</dbReference>
<comment type="caution">
    <text evidence="6">The sequence shown here is derived from an EMBL/GenBank/DDBJ whole genome shotgun (WGS) entry which is preliminary data.</text>
</comment>
<dbReference type="SMART" id="SM01217">
    <property type="entry name" value="Fn3_like"/>
    <property type="match status" value="1"/>
</dbReference>
<dbReference type="InterPro" id="IPR019800">
    <property type="entry name" value="Glyco_hydro_3_AS"/>
</dbReference>
<dbReference type="InterPro" id="IPR036962">
    <property type="entry name" value="Glyco_hydro_3_N_sf"/>
</dbReference>
<dbReference type="PRINTS" id="PR00133">
    <property type="entry name" value="GLHYDRLASE3"/>
</dbReference>
<proteinExistence type="inferred from homology"/>
<dbReference type="Pfam" id="PF14310">
    <property type="entry name" value="Fn3-like"/>
    <property type="match status" value="1"/>
</dbReference>
<dbReference type="Pfam" id="PF00933">
    <property type="entry name" value="Glyco_hydro_3"/>
    <property type="match status" value="1"/>
</dbReference>
<dbReference type="SUPFAM" id="SSF52279">
    <property type="entry name" value="Beta-D-glucan exohydrolase, C-terminal domain"/>
    <property type="match status" value="1"/>
</dbReference>
<accession>A0A261FMP2</accession>
<dbReference type="InterPro" id="IPR017853">
    <property type="entry name" value="GH"/>
</dbReference>
<dbReference type="Gene3D" id="2.60.40.10">
    <property type="entry name" value="Immunoglobulins"/>
    <property type="match status" value="1"/>
</dbReference>
<gene>
    <name evidence="6" type="ORF">BMYO_0839</name>
</gene>
<dbReference type="PROSITE" id="PS00775">
    <property type="entry name" value="GLYCOSYL_HYDROL_F3"/>
    <property type="match status" value="1"/>
</dbReference>
<evidence type="ECO:0000313" key="6">
    <source>
        <dbReference type="EMBL" id="OZG60378.1"/>
    </source>
</evidence>
<dbReference type="AlphaFoldDB" id="A0A261FMP2"/>
<dbReference type="PANTHER" id="PTHR42715">
    <property type="entry name" value="BETA-GLUCOSIDASE"/>
    <property type="match status" value="1"/>
</dbReference>
<protein>
    <submittedName>
        <fullName evidence="6">Glycosyl hydrolase</fullName>
    </submittedName>
</protein>
<dbReference type="InterPro" id="IPR001764">
    <property type="entry name" value="Glyco_hydro_3_N"/>
</dbReference>
<dbReference type="Proteomes" id="UP000216871">
    <property type="component" value="Unassembled WGS sequence"/>
</dbReference>
<dbReference type="EMBL" id="MWWW01000008">
    <property type="protein sequence ID" value="OZG60378.1"/>
    <property type="molecule type" value="Genomic_DNA"/>
</dbReference>
<evidence type="ECO:0000256" key="2">
    <source>
        <dbReference type="ARBA" id="ARBA00022801"/>
    </source>
</evidence>
<sequence length="758" mass="81809">MTTITEANTAKAQALLAQLTLDEKIDMIHAAGLFRTEGVPRLGIPPFRMDDGPMGPREELHNDSWVPLYHTRDQVTYLPSGSAVASTWNRELARTVGEVLGEEARGRGKDVILGPSLNVKRSPLCGRNFEYMSEDPLLAAEQGVAYIQGVQESDVAACAKHYVANSQETDRLEVDETISERALREIYLPAFEAAVRRGGALSLMGAYNLVNGEQCCESKRLLDDILRGEWGFKGFVVSDWSAVKRTLASAKVGLDVEMSVTPNFDEYYFANPLRRAVEAGEVSEDDIDAKVLRVLAVMDALNMLPDADGRKPARKAGRYATLDHAAKALDVARESVVLLKNKGGVLPLDESSMTRLLVIGANAERIHSNGGGSAVIKALHEVTPMLGINGQLGGNVEIEYLPGYAAKQVVQSDSWQEESLTNSAGEFADDAETAIRLREEAISAARRYAAAGDPVVFVGGLDHEHDLEGRDRETIALPYGQDELIAGLLDAAPDTVLVFVAGSPVAMPWADKAKAIVWNWYNGCESGTALAEVLLGRVNPSGHLPETFPIALEDCPAHSIGTFGPGLHVRYDEDIYVGYRHYETRRVPVRFCFGHGLSYTTFGYDGLQVERLDGVDRPNGCAVRVSFTVTNTGERAGKAVPQVYFGLDGTGEDRPVKELRGFDKIELEPGEPRRVELVLPVAQAMRYWSNELGEYAIAPAAKVYVGESVQDIRLAGAVVVRDADGKEAGDASVATGDAAEAGHAADAAGTANAVTITV</sequence>
<keyword evidence="4" id="KW-0326">Glycosidase</keyword>
<dbReference type="OrthoDB" id="3187421at2"/>
<evidence type="ECO:0000256" key="3">
    <source>
        <dbReference type="ARBA" id="ARBA00023277"/>
    </source>
</evidence>
<dbReference type="RefSeq" id="WP_094667314.1">
    <property type="nucleotide sequence ID" value="NZ_MWWW01000008.1"/>
</dbReference>
<dbReference type="Gene3D" id="3.20.20.300">
    <property type="entry name" value="Glycoside hydrolase, family 3, N-terminal domain"/>
    <property type="match status" value="1"/>
</dbReference>
<dbReference type="GO" id="GO:0004553">
    <property type="term" value="F:hydrolase activity, hydrolyzing O-glycosyl compounds"/>
    <property type="evidence" value="ECO:0007669"/>
    <property type="project" value="InterPro"/>
</dbReference>
<comment type="similarity">
    <text evidence="1 4">Belongs to the glycosyl hydrolase 3 family.</text>
</comment>
<feature type="domain" description="Fibronectin type III-like" evidence="5">
    <location>
        <begin position="639"/>
        <end position="709"/>
    </location>
</feature>
<dbReference type="Pfam" id="PF01915">
    <property type="entry name" value="Glyco_hydro_3_C"/>
    <property type="match status" value="1"/>
</dbReference>
<dbReference type="InterPro" id="IPR013783">
    <property type="entry name" value="Ig-like_fold"/>
</dbReference>
<dbReference type="SUPFAM" id="SSF51445">
    <property type="entry name" value="(Trans)glycosidases"/>
    <property type="match status" value="1"/>
</dbReference>
<dbReference type="GO" id="GO:0005975">
    <property type="term" value="P:carbohydrate metabolic process"/>
    <property type="evidence" value="ECO:0007669"/>
    <property type="project" value="InterPro"/>
</dbReference>
<organism evidence="6 7">
    <name type="scientific">Bifidobacterium myosotis</name>
    <dbReference type="NCBI Taxonomy" id="1630166"/>
    <lineage>
        <taxon>Bacteria</taxon>
        <taxon>Bacillati</taxon>
        <taxon>Actinomycetota</taxon>
        <taxon>Actinomycetes</taxon>
        <taxon>Bifidobacteriales</taxon>
        <taxon>Bifidobacteriaceae</taxon>
        <taxon>Bifidobacterium</taxon>
    </lineage>
</organism>
<name>A0A261FMP2_9BIFI</name>
<evidence type="ECO:0000256" key="1">
    <source>
        <dbReference type="ARBA" id="ARBA00005336"/>
    </source>
</evidence>
<dbReference type="InterPro" id="IPR050288">
    <property type="entry name" value="Cellulose_deg_GH3"/>
</dbReference>
<dbReference type="Gene3D" id="3.40.50.1700">
    <property type="entry name" value="Glycoside hydrolase family 3 C-terminal domain"/>
    <property type="match status" value="1"/>
</dbReference>
<reference evidence="6 7" key="1">
    <citation type="journal article" date="2017" name="BMC Genomics">
        <title>Comparative genomic and phylogenomic analyses of the Bifidobacteriaceae family.</title>
        <authorList>
            <person name="Lugli G.A."/>
            <person name="Milani C."/>
            <person name="Turroni F."/>
            <person name="Duranti S."/>
            <person name="Mancabelli L."/>
            <person name="Mangifesta M."/>
            <person name="Ferrario C."/>
            <person name="Modesto M."/>
            <person name="Mattarelli P."/>
            <person name="Jiri K."/>
            <person name="van Sinderen D."/>
            <person name="Ventura M."/>
        </authorList>
    </citation>
    <scope>NUCLEOTIDE SEQUENCE [LARGE SCALE GENOMIC DNA]</scope>
    <source>
        <strain evidence="6 7">DSM 100196</strain>
    </source>
</reference>
<keyword evidence="3" id="KW-0119">Carbohydrate metabolism</keyword>
<evidence type="ECO:0000256" key="4">
    <source>
        <dbReference type="RuleBase" id="RU361161"/>
    </source>
</evidence>
<dbReference type="PANTHER" id="PTHR42715:SF10">
    <property type="entry name" value="BETA-GLUCOSIDASE"/>
    <property type="match status" value="1"/>
</dbReference>
<dbReference type="InterPro" id="IPR026891">
    <property type="entry name" value="Fn3-like"/>
</dbReference>
<evidence type="ECO:0000259" key="5">
    <source>
        <dbReference type="SMART" id="SM01217"/>
    </source>
</evidence>
<keyword evidence="7" id="KW-1185">Reference proteome</keyword>
<evidence type="ECO:0000313" key="7">
    <source>
        <dbReference type="Proteomes" id="UP000216871"/>
    </source>
</evidence>